<evidence type="ECO:0000313" key="2">
    <source>
        <dbReference type="EMBL" id="KIN98167.1"/>
    </source>
</evidence>
<dbReference type="EMBL" id="KN832018">
    <property type="protein sequence ID" value="KIN98167.1"/>
    <property type="molecule type" value="Genomic_DNA"/>
</dbReference>
<reference evidence="3" key="2">
    <citation type="submission" date="2015-01" db="EMBL/GenBank/DDBJ databases">
        <title>Evolutionary Origins and Diversification of the Mycorrhizal Mutualists.</title>
        <authorList>
            <consortium name="DOE Joint Genome Institute"/>
            <consortium name="Mycorrhizal Genomics Consortium"/>
            <person name="Kohler A."/>
            <person name="Kuo A."/>
            <person name="Nagy L.G."/>
            <person name="Floudas D."/>
            <person name="Copeland A."/>
            <person name="Barry K.W."/>
            <person name="Cichocki N."/>
            <person name="Veneault-Fourrey C."/>
            <person name="LaButti K."/>
            <person name="Lindquist E.A."/>
            <person name="Lipzen A."/>
            <person name="Lundell T."/>
            <person name="Morin E."/>
            <person name="Murat C."/>
            <person name="Riley R."/>
            <person name="Ohm R."/>
            <person name="Sun H."/>
            <person name="Tunlid A."/>
            <person name="Henrissat B."/>
            <person name="Grigoriev I.V."/>
            <person name="Hibbett D.S."/>
            <person name="Martin F."/>
        </authorList>
    </citation>
    <scope>NUCLEOTIDE SEQUENCE [LARGE SCALE GENOMIC DNA]</scope>
    <source>
        <strain evidence="3">Marx 270</strain>
    </source>
</reference>
<gene>
    <name evidence="2" type="ORF">M404DRAFT_1005534</name>
</gene>
<evidence type="ECO:0000256" key="1">
    <source>
        <dbReference type="SAM" id="MobiDB-lite"/>
    </source>
</evidence>
<protein>
    <submittedName>
        <fullName evidence="2">Uncharacterized protein</fullName>
    </submittedName>
</protein>
<keyword evidence="3" id="KW-1185">Reference proteome</keyword>
<dbReference type="InParanoid" id="A0A0C3IMJ0"/>
<evidence type="ECO:0000313" key="3">
    <source>
        <dbReference type="Proteomes" id="UP000054217"/>
    </source>
</evidence>
<proteinExistence type="predicted"/>
<accession>A0A0C3IMJ0</accession>
<sequence>MASHALSEGRAIKPQEQVTKPFEKPDEGEDVVIMIWSRNRPWIDIAANVTDMHRLQVGKPTARVRLC</sequence>
<dbReference type="HOGENOM" id="CLU_2813458_0_0_1"/>
<organism evidence="2 3">
    <name type="scientific">Pisolithus tinctorius Marx 270</name>
    <dbReference type="NCBI Taxonomy" id="870435"/>
    <lineage>
        <taxon>Eukaryota</taxon>
        <taxon>Fungi</taxon>
        <taxon>Dikarya</taxon>
        <taxon>Basidiomycota</taxon>
        <taxon>Agaricomycotina</taxon>
        <taxon>Agaricomycetes</taxon>
        <taxon>Agaricomycetidae</taxon>
        <taxon>Boletales</taxon>
        <taxon>Sclerodermatineae</taxon>
        <taxon>Pisolithaceae</taxon>
        <taxon>Pisolithus</taxon>
    </lineage>
</organism>
<feature type="region of interest" description="Disordered" evidence="1">
    <location>
        <begin position="1"/>
        <end position="25"/>
    </location>
</feature>
<dbReference type="Proteomes" id="UP000054217">
    <property type="component" value="Unassembled WGS sequence"/>
</dbReference>
<name>A0A0C3IMJ0_PISTI</name>
<dbReference type="AlphaFoldDB" id="A0A0C3IMJ0"/>
<reference evidence="2 3" key="1">
    <citation type="submission" date="2014-04" db="EMBL/GenBank/DDBJ databases">
        <authorList>
            <consortium name="DOE Joint Genome Institute"/>
            <person name="Kuo A."/>
            <person name="Kohler A."/>
            <person name="Costa M.D."/>
            <person name="Nagy L.G."/>
            <person name="Floudas D."/>
            <person name="Copeland A."/>
            <person name="Barry K.W."/>
            <person name="Cichocki N."/>
            <person name="Veneault-Fourrey C."/>
            <person name="LaButti K."/>
            <person name="Lindquist E.A."/>
            <person name="Lipzen A."/>
            <person name="Lundell T."/>
            <person name="Morin E."/>
            <person name="Murat C."/>
            <person name="Sun H."/>
            <person name="Tunlid A."/>
            <person name="Henrissat B."/>
            <person name="Grigoriev I.V."/>
            <person name="Hibbett D.S."/>
            <person name="Martin F."/>
            <person name="Nordberg H.P."/>
            <person name="Cantor M.N."/>
            <person name="Hua S.X."/>
        </authorList>
    </citation>
    <scope>NUCLEOTIDE SEQUENCE [LARGE SCALE GENOMIC DNA]</scope>
    <source>
        <strain evidence="2 3">Marx 270</strain>
    </source>
</reference>